<keyword evidence="3" id="KW-1185">Reference proteome</keyword>
<proteinExistence type="predicted"/>
<dbReference type="EMBL" id="CP059399">
    <property type="protein sequence ID" value="QLY30408.1"/>
    <property type="molecule type" value="Genomic_DNA"/>
</dbReference>
<feature type="transmembrane region" description="Helical" evidence="1">
    <location>
        <begin position="469"/>
        <end position="487"/>
    </location>
</feature>
<dbReference type="RefSeq" id="WP_181581606.1">
    <property type="nucleotide sequence ID" value="NZ_CP059399.1"/>
</dbReference>
<protein>
    <submittedName>
        <fullName evidence="2">Uncharacterized protein</fullName>
    </submittedName>
</protein>
<sequence length="568" mass="63289">MAKVGGAAEDRLASQSLRVLWKRLFKRSLTLIIAICIALLSVLVIPFGDIHNDVSALSRFAIGVLLGAAVAVRWYISHRDRATEKDITRVNCRKEDMPARSSEEARIKAATSAFADVLSTVDVLRFFEVFNNPATYVSRIAERVELGDETYRVKVTRTVLGAENNNVTRQLIPILSPRKNELIDKLKVTCKKELVRTLSYQETHGALLVIGEALLETVFGNVPDDLWGKLRLQIINEQPTDPGERVAIADLLKEKIEAANLTGDDVVWRDVLHNFVYGIQSTFPIIALAPSGSAIKLEIEYTETRERLEEKKIGGVRKLSELTYSHIRAAFGLARRSHIIPLTRATKARSYHFRTDAPEGMYVYYIEIGLATLQEANQTERAAIAISKRPMDPRWDAADTRGLTYVHAYGRDLDIANTASRIPYLIIELREKPPGLMFVVALLSVYLMVLTLGVGNWYDDIFSPNASQFWPTILFGVPAIVSGWLVSRFTTDAVSRLSISTLAVSSWFIVNAVVAMTIAALGLAKIITTSSWWEALIVSVTACASMAVMLVVLRARRYQRRVSGAIRK</sequence>
<dbReference type="KEGG" id="nhu:H0264_35695"/>
<feature type="transmembrane region" description="Helical" evidence="1">
    <location>
        <begin position="436"/>
        <end position="457"/>
    </location>
</feature>
<feature type="transmembrane region" description="Helical" evidence="1">
    <location>
        <begin position="535"/>
        <end position="553"/>
    </location>
</feature>
<keyword evidence="1" id="KW-1133">Transmembrane helix</keyword>
<evidence type="ECO:0000313" key="2">
    <source>
        <dbReference type="EMBL" id="QLY30408.1"/>
    </source>
</evidence>
<feature type="transmembrane region" description="Helical" evidence="1">
    <location>
        <begin position="54"/>
        <end position="76"/>
    </location>
</feature>
<evidence type="ECO:0000313" key="3">
    <source>
        <dbReference type="Proteomes" id="UP000515512"/>
    </source>
</evidence>
<organism evidence="2 3">
    <name type="scientific">Nocardia huaxiensis</name>
    <dbReference type="NCBI Taxonomy" id="2755382"/>
    <lineage>
        <taxon>Bacteria</taxon>
        <taxon>Bacillati</taxon>
        <taxon>Actinomycetota</taxon>
        <taxon>Actinomycetes</taxon>
        <taxon>Mycobacteriales</taxon>
        <taxon>Nocardiaceae</taxon>
        <taxon>Nocardia</taxon>
    </lineage>
</organism>
<reference evidence="2 3" key="1">
    <citation type="submission" date="2020-07" db="EMBL/GenBank/DDBJ databases">
        <authorList>
            <person name="Zhuang K."/>
            <person name="Ran Y."/>
        </authorList>
    </citation>
    <scope>NUCLEOTIDE SEQUENCE [LARGE SCALE GENOMIC DNA]</scope>
    <source>
        <strain evidence="2 3">WCH-YHL-001</strain>
    </source>
</reference>
<name>A0A7D6Z9L7_9NOCA</name>
<evidence type="ECO:0000256" key="1">
    <source>
        <dbReference type="SAM" id="Phobius"/>
    </source>
</evidence>
<feature type="transmembrane region" description="Helical" evidence="1">
    <location>
        <begin position="28"/>
        <end position="48"/>
    </location>
</feature>
<gene>
    <name evidence="2" type="ORF">H0264_35695</name>
</gene>
<keyword evidence="1" id="KW-0472">Membrane</keyword>
<feature type="transmembrane region" description="Helical" evidence="1">
    <location>
        <begin position="499"/>
        <end position="523"/>
    </location>
</feature>
<accession>A0A7D6Z9L7</accession>
<dbReference type="Proteomes" id="UP000515512">
    <property type="component" value="Chromosome"/>
</dbReference>
<keyword evidence="1" id="KW-0812">Transmembrane</keyword>
<dbReference type="AlphaFoldDB" id="A0A7D6Z9L7"/>